<evidence type="ECO:0000313" key="5">
    <source>
        <dbReference type="Proteomes" id="UP000295124"/>
    </source>
</evidence>
<dbReference type="OrthoDB" id="9798761at2"/>
<gene>
    <name evidence="4" type="ORF">E1263_29680</name>
</gene>
<name>A0A4V2YMV2_9ACTN</name>
<evidence type="ECO:0000259" key="3">
    <source>
        <dbReference type="Pfam" id="PF07510"/>
    </source>
</evidence>
<dbReference type="InterPro" id="IPR011089">
    <property type="entry name" value="GmrSD_C"/>
</dbReference>
<evidence type="ECO:0000259" key="2">
    <source>
        <dbReference type="Pfam" id="PF03235"/>
    </source>
</evidence>
<comment type="caution">
    <text evidence="4">The sequence shown here is derived from an EMBL/GenBank/DDBJ whole genome shotgun (WGS) entry which is preliminary data.</text>
</comment>
<proteinExistence type="predicted"/>
<accession>A0A4V2YMV2</accession>
<dbReference type="AlphaFoldDB" id="A0A4V2YMV2"/>
<organism evidence="4 5">
    <name type="scientific">Kribbella antibiotica</name>
    <dbReference type="NCBI Taxonomy" id="190195"/>
    <lineage>
        <taxon>Bacteria</taxon>
        <taxon>Bacillati</taxon>
        <taxon>Actinomycetota</taxon>
        <taxon>Actinomycetes</taxon>
        <taxon>Propionibacteriales</taxon>
        <taxon>Kribbellaceae</taxon>
        <taxon>Kribbella</taxon>
    </lineage>
</organism>
<reference evidence="4 5" key="1">
    <citation type="submission" date="2019-03" db="EMBL/GenBank/DDBJ databases">
        <title>Draft genome sequences of novel Actinobacteria.</title>
        <authorList>
            <person name="Sahin N."/>
            <person name="Ay H."/>
            <person name="Saygin H."/>
        </authorList>
    </citation>
    <scope>NUCLEOTIDE SEQUENCE [LARGE SCALE GENOMIC DNA]</scope>
    <source>
        <strain evidence="4 5">JCM 13523</strain>
    </source>
</reference>
<dbReference type="PANTHER" id="PTHR35149:SF1">
    <property type="entry name" value="DUF5655 DOMAIN-CONTAINING PROTEIN"/>
    <property type="match status" value="1"/>
</dbReference>
<feature type="region of interest" description="Disordered" evidence="1">
    <location>
        <begin position="1"/>
        <end position="31"/>
    </location>
</feature>
<dbReference type="EMBL" id="SMKX01000111">
    <property type="protein sequence ID" value="TDD51867.1"/>
    <property type="molecule type" value="Genomic_DNA"/>
</dbReference>
<dbReference type="Pfam" id="PF03235">
    <property type="entry name" value="GmrSD_N"/>
    <property type="match status" value="1"/>
</dbReference>
<feature type="domain" description="GmrSD restriction endonucleases C-terminal" evidence="3">
    <location>
        <begin position="474"/>
        <end position="635"/>
    </location>
</feature>
<keyword evidence="5" id="KW-1185">Reference proteome</keyword>
<dbReference type="PANTHER" id="PTHR35149">
    <property type="entry name" value="SLL5132 PROTEIN"/>
    <property type="match status" value="1"/>
</dbReference>
<dbReference type="Proteomes" id="UP000295124">
    <property type="component" value="Unassembled WGS sequence"/>
</dbReference>
<feature type="domain" description="GmrSD restriction endonucleases N-terminal" evidence="2">
    <location>
        <begin position="44"/>
        <end position="278"/>
    </location>
</feature>
<evidence type="ECO:0000313" key="4">
    <source>
        <dbReference type="EMBL" id="TDD51867.1"/>
    </source>
</evidence>
<evidence type="ECO:0000256" key="1">
    <source>
        <dbReference type="SAM" id="MobiDB-lite"/>
    </source>
</evidence>
<sequence length="646" mass="72659">MNSRGLPIAGSEPYGEWSDEPLPIGASSGSSTMKADTVQLVHIFGTDRRHVVPIFQRPYVWEEERNWAPLWSDVKSAAEEVEAEGTGETVPVDKVARTHFLGAIVLERLPVAPGRIVAMNVIDGQQRLTTLQVLIAGCWAAAKASAAHNAEVLLKMLLNNTEQLIHVEHPDERYKVWPALPDRDAFRDVFAARLPARASDEHKLVQARRYFDGELHAWMTETKNPVARADALVIAIRERLGLVEIQLEEQDDAQIIFETLNDRGTRLQAADLVKNTLFRLAEQQGNDVNALYKRYWQPLEASRWREEVTTGRIRRTRIDLLLSYWLSIHTGSEVPVERLFADFRIWLKRTTLPAAEILADLAHHGRALQRMENLQPTTATGRLLQVLDLLTTSTPIPVLLHLHAREGISEEQRSLAATAIESYLIRRMVCGLTTKDYNRLFLSILQTIRVTTDATAGEQLVQQLAGQSAPSRYWPDDDEFVASIRQPNIYRVLRGPRLRVLLGGMETALRRQKSEQQFVPAQVAKLSVEHLIPQKWSQFYPLPTDRPVEEAEAQRDNALNQLGNLTLTTTKLNSSISNGSWPTKRRELNKHAVLLITAASVLQAPASVGGDLSQAWTDVWDEERVELRTTYLAQVACQAWTSAGTS</sequence>
<dbReference type="InterPro" id="IPR004919">
    <property type="entry name" value="GmrSD_N"/>
</dbReference>
<protein>
    <submittedName>
        <fullName evidence="4">DUF262 domain-containing protein</fullName>
    </submittedName>
</protein>
<dbReference type="Pfam" id="PF07510">
    <property type="entry name" value="GmrSD_C"/>
    <property type="match status" value="1"/>
</dbReference>